<organism evidence="1 2">
    <name type="scientific">Pelobates cultripes</name>
    <name type="common">Western spadefoot toad</name>
    <dbReference type="NCBI Taxonomy" id="61616"/>
    <lineage>
        <taxon>Eukaryota</taxon>
        <taxon>Metazoa</taxon>
        <taxon>Chordata</taxon>
        <taxon>Craniata</taxon>
        <taxon>Vertebrata</taxon>
        <taxon>Euteleostomi</taxon>
        <taxon>Amphibia</taxon>
        <taxon>Batrachia</taxon>
        <taxon>Anura</taxon>
        <taxon>Pelobatoidea</taxon>
        <taxon>Pelobatidae</taxon>
        <taxon>Pelobates</taxon>
    </lineage>
</organism>
<reference evidence="1" key="1">
    <citation type="submission" date="2022-03" db="EMBL/GenBank/DDBJ databases">
        <authorList>
            <person name="Alioto T."/>
            <person name="Alioto T."/>
            <person name="Gomez Garrido J."/>
        </authorList>
    </citation>
    <scope>NUCLEOTIDE SEQUENCE</scope>
</reference>
<evidence type="ECO:0000313" key="2">
    <source>
        <dbReference type="Proteomes" id="UP001295444"/>
    </source>
</evidence>
<protein>
    <submittedName>
        <fullName evidence="1">Uncharacterized protein</fullName>
    </submittedName>
</protein>
<evidence type="ECO:0000313" key="1">
    <source>
        <dbReference type="EMBL" id="CAH2255265.1"/>
    </source>
</evidence>
<dbReference type="AlphaFoldDB" id="A0AAD1RHJ6"/>
<accession>A0AAD1RHJ6</accession>
<dbReference type="Proteomes" id="UP001295444">
    <property type="component" value="Chromosome 02"/>
</dbReference>
<name>A0AAD1RHJ6_PELCU</name>
<sequence>MSSAKKGNFMELVELLSNYDPILKEHFMILKHAVASGKRMTSYLSPKIQNKLICLLGNHMKEKIVADI</sequence>
<dbReference type="EMBL" id="OW240913">
    <property type="protein sequence ID" value="CAH2255265.1"/>
    <property type="molecule type" value="Genomic_DNA"/>
</dbReference>
<feature type="non-terminal residue" evidence="1">
    <location>
        <position position="68"/>
    </location>
</feature>
<gene>
    <name evidence="1" type="ORF">PECUL_23A046250</name>
</gene>
<proteinExistence type="predicted"/>
<keyword evidence="2" id="KW-1185">Reference proteome</keyword>